<name>A0A1E7DMF5_9BACI</name>
<proteinExistence type="predicted"/>
<dbReference type="EMBL" id="MAMP01000022">
    <property type="protein sequence ID" value="OES44243.1"/>
    <property type="molecule type" value="Genomic_DNA"/>
</dbReference>
<evidence type="ECO:0000256" key="1">
    <source>
        <dbReference type="SAM" id="SignalP"/>
    </source>
</evidence>
<comment type="caution">
    <text evidence="2">The sequence shown here is derived from an EMBL/GenBank/DDBJ whole genome shotgun (WGS) entry which is preliminary data.</text>
</comment>
<keyword evidence="1" id="KW-0732">Signal</keyword>
<evidence type="ECO:0000313" key="3">
    <source>
        <dbReference type="Proteomes" id="UP000095658"/>
    </source>
</evidence>
<gene>
    <name evidence="2" type="ORF">BA724_08100</name>
</gene>
<accession>A0A1E7DMF5</accession>
<keyword evidence="3" id="KW-1185">Reference proteome</keyword>
<dbReference type="STRING" id="1714016.BA724_08100"/>
<feature type="signal peptide" evidence="1">
    <location>
        <begin position="1"/>
        <end position="21"/>
    </location>
</feature>
<evidence type="ECO:0000313" key="2">
    <source>
        <dbReference type="EMBL" id="OES44243.1"/>
    </source>
</evidence>
<dbReference type="RefSeq" id="WP_069938847.1">
    <property type="nucleotide sequence ID" value="NZ_MAMP01000022.1"/>
</dbReference>
<dbReference type="AlphaFoldDB" id="A0A1E7DMF5"/>
<organism evidence="2 3">
    <name type="scientific">Domibacillus iocasae</name>
    <dbReference type="NCBI Taxonomy" id="1714016"/>
    <lineage>
        <taxon>Bacteria</taxon>
        <taxon>Bacillati</taxon>
        <taxon>Bacillota</taxon>
        <taxon>Bacilli</taxon>
        <taxon>Bacillales</taxon>
        <taxon>Bacillaceae</taxon>
        <taxon>Domibacillus</taxon>
    </lineage>
</organism>
<dbReference type="Proteomes" id="UP000095658">
    <property type="component" value="Unassembled WGS sequence"/>
</dbReference>
<protein>
    <submittedName>
        <fullName evidence="2">Uncharacterized protein</fullName>
    </submittedName>
</protein>
<dbReference type="OrthoDB" id="2968056at2"/>
<sequence length="145" mass="16169">MPKKIMASFCLFVVVYLNQHASLAKTIFTNDFSFAPFSAAYEERFGTLLPAMNRTSIAPASFVSTNNPLAAEQDGVVIRINNENISIQQDDGTEVEVRGLQPESYRLFERIKQGEPIGIPSGRIIEIVERKNGQAISSRKVNVYE</sequence>
<reference evidence="2 3" key="1">
    <citation type="submission" date="2016-06" db="EMBL/GenBank/DDBJ databases">
        <title>Domibacillus iocasae genome sequencing.</title>
        <authorList>
            <person name="Verma A."/>
            <person name="Pal Y."/>
            <person name="Ojha A.K."/>
            <person name="Krishnamurthi S."/>
        </authorList>
    </citation>
    <scope>NUCLEOTIDE SEQUENCE [LARGE SCALE GENOMIC DNA]</scope>
    <source>
        <strain evidence="2 3">DSM 29979</strain>
    </source>
</reference>
<feature type="chain" id="PRO_5038663306" evidence="1">
    <location>
        <begin position="22"/>
        <end position="145"/>
    </location>
</feature>